<dbReference type="PANTHER" id="PTHR22903">
    <property type="entry name" value="PLEKHH PROTEIN"/>
    <property type="match status" value="1"/>
</dbReference>
<dbReference type="Pfam" id="PF21989">
    <property type="entry name" value="RA_2"/>
    <property type="match status" value="1"/>
</dbReference>
<dbReference type="SMART" id="SM00233">
    <property type="entry name" value="PH"/>
    <property type="match status" value="2"/>
</dbReference>
<dbReference type="FunFam" id="1.25.40.530:FF:000001">
    <property type="entry name" value="Pleckstrin homology domain-containing family H member 2"/>
    <property type="match status" value="1"/>
</dbReference>
<keyword evidence="1" id="KW-0677">Repeat</keyword>
<dbReference type="PROSITE" id="PS50003">
    <property type="entry name" value="PH_DOMAIN"/>
    <property type="match status" value="2"/>
</dbReference>
<evidence type="ECO:0000259" key="6">
    <source>
        <dbReference type="PROSITE" id="PS50057"/>
    </source>
</evidence>
<feature type="domain" description="MyTH4" evidence="7">
    <location>
        <begin position="575"/>
        <end position="730"/>
    </location>
</feature>
<evidence type="ECO:0000256" key="4">
    <source>
        <dbReference type="SAM" id="MobiDB-lite"/>
    </source>
</evidence>
<feature type="domain" description="PH" evidence="5">
    <location>
        <begin position="321"/>
        <end position="417"/>
    </location>
</feature>
<gene>
    <name evidence="8" type="primary">PLEKHH2</name>
</gene>
<dbReference type="SMART" id="SM00295">
    <property type="entry name" value="B41"/>
    <property type="match status" value="1"/>
</dbReference>
<dbReference type="GO" id="GO:0005737">
    <property type="term" value="C:cytoplasm"/>
    <property type="evidence" value="ECO:0007669"/>
    <property type="project" value="TreeGrafter"/>
</dbReference>
<dbReference type="InterPro" id="IPR035963">
    <property type="entry name" value="FERM_2"/>
</dbReference>
<dbReference type="InterPro" id="IPR019749">
    <property type="entry name" value="Band_41_domain"/>
</dbReference>
<name>A0AAX7TJ61_ASTCA</name>
<evidence type="ECO:0000259" key="7">
    <source>
        <dbReference type="PROSITE" id="PS51016"/>
    </source>
</evidence>
<keyword evidence="9" id="KW-1185">Reference proteome</keyword>
<reference evidence="8 9" key="1">
    <citation type="submission" date="2018-05" db="EMBL/GenBank/DDBJ databases">
        <authorList>
            <person name="Datahose"/>
        </authorList>
    </citation>
    <scope>NUCLEOTIDE SEQUENCE</scope>
</reference>
<dbReference type="InterPro" id="IPR038185">
    <property type="entry name" value="MyTH4_dom_sf"/>
</dbReference>
<dbReference type="GeneTree" id="ENSGT00940000157675"/>
<evidence type="ECO:0008006" key="10">
    <source>
        <dbReference type="Google" id="ProtNLM"/>
    </source>
</evidence>
<dbReference type="GO" id="GO:0003779">
    <property type="term" value="F:actin binding"/>
    <property type="evidence" value="ECO:0007669"/>
    <property type="project" value="TreeGrafter"/>
</dbReference>
<dbReference type="Pfam" id="PF00373">
    <property type="entry name" value="FERM_M"/>
    <property type="match status" value="1"/>
</dbReference>
<dbReference type="SUPFAM" id="SSF47031">
    <property type="entry name" value="Second domain of FERM"/>
    <property type="match status" value="1"/>
</dbReference>
<feature type="domain" description="PH" evidence="5">
    <location>
        <begin position="431"/>
        <end position="539"/>
    </location>
</feature>
<dbReference type="InterPro" id="IPR000857">
    <property type="entry name" value="MyTH4_dom"/>
</dbReference>
<sequence>MAEGEEAMSQEDWKEKCVVLEALLMKFRVQIIKIRELTADKVGLSTFIFVQWMEEKLKAADGQSGDSEVRLFQRCQELQALVQEKEDVIAQLEQQLEEQKQLRLQDAKAVEEKAAKIKEWVMLKLSEVNLCVRQHGNLEDKLKYLMWLLVYLRTCLCFSLSRIYAVAKSGIRLSDTSLVSNKQTVLCVLDPSLQSSYPAFVMYTSLIYKNMTTPVYTTLKGKATLLSSSPFSDESSSSEESSSSGDEDGSLCSSHTSSSSRKDSSPGSPRSLKRAVSVASMTSECDYAIPPDAYSTDTECSEPEQKLPKTCCSPSDNGKSPMEKSGYLLKMVKTWKKTWKRRWFVLKDGELLYYKSPSDVIRKPQGQIKVSATSSIARGEGKQILQVFITGKRVYYLKADSPNLLEEWLRVLQSVLRLKAASPLFTQPDIRPGMKGLLIKVKHGYSKRVWCALIGKTLYYFRSQEDKFPLGQIKLWEARVEEVDRSRDSDDDLKACGRGLQPAPFTVAIHPQEQGPTYLLIESCHEKESWLYHLSVAAGTTVGKVGTEFEQLVGKLFQLDGDPNSQIWRHPMLCFSKEALSFPLTTLPSQALQTEAVKLFKTCQLFINVAIDAPAIDYHVSLAQSALQVCLAHPELQNEFFCQLIKQTRKRQPHGHPGPLQGWQFLALCVGLFLPQHLFLWLLQIHLKRHADARTEVGKYTIYCQRSMERTQQKGERQARPSRMEILSILLRNPYHHSLPFSVPVHFLNNTYQVVSFDASTTVDEFQCRLNQDTGMRKTGLSGFSLYTDDPTGRSLEHCLQGGLKICDIISKWEQASKEHHTGKSENTRTVRLTYKNRLYFSLQVRGESERERLLLAYQTNEAIVAGHFPVNKELALEMAALLAQVEFGDFERPFSTSGSAQTKSNQNLKQVLDRFYPKHYRRSTSEEQLRQLLQRLSARWASLRGRSSPECVRIYLTVARKWPFFGARLFESITPSPDPGVRVWLAVHEDGVSVLEHNSIKLLVCYSYKNLMTFGGCKQDFMLVMGQNVGTNASKDKPTEKHLFAMDPSKVSERARGRQSRRPSRVCILKMDGTFVVVVKVKTVSHCCLSFHSFYLSMCQYMLQNNRTS</sequence>
<dbReference type="FunFam" id="2.30.29.30:FF:000286">
    <property type="entry name" value="PH-protein kinase domain containing protein"/>
    <property type="match status" value="1"/>
</dbReference>
<dbReference type="PANTHER" id="PTHR22903:SF3">
    <property type="entry name" value="PLECKSTRIN HOMOLOGY DOMAIN-CONTAINING FAMILY H MEMBER 2"/>
    <property type="match status" value="1"/>
</dbReference>
<dbReference type="InterPro" id="IPR014352">
    <property type="entry name" value="FERM/acyl-CoA-bd_prot_sf"/>
</dbReference>
<dbReference type="InterPro" id="IPR011993">
    <property type="entry name" value="PH-like_dom_sf"/>
</dbReference>
<reference evidence="8" key="3">
    <citation type="submission" date="2025-08" db="UniProtKB">
        <authorList>
            <consortium name="Ensembl"/>
        </authorList>
    </citation>
    <scope>IDENTIFICATION</scope>
</reference>
<evidence type="ECO:0000259" key="5">
    <source>
        <dbReference type="PROSITE" id="PS50003"/>
    </source>
</evidence>
<dbReference type="Proteomes" id="UP000265100">
    <property type="component" value="Chromosome 13"/>
</dbReference>
<dbReference type="Gene3D" id="3.10.20.90">
    <property type="entry name" value="Phosphatidylinositol 3-kinase Catalytic Subunit, Chain A, domain 1"/>
    <property type="match status" value="1"/>
</dbReference>
<feature type="compositionally biased region" description="Low complexity" evidence="4">
    <location>
        <begin position="227"/>
        <end position="270"/>
    </location>
</feature>
<dbReference type="InterPro" id="IPR000299">
    <property type="entry name" value="FERM_domain"/>
</dbReference>
<feature type="domain" description="FERM" evidence="6">
    <location>
        <begin position="741"/>
        <end position="1059"/>
    </location>
</feature>
<dbReference type="SUPFAM" id="SSF50729">
    <property type="entry name" value="PH domain-like"/>
    <property type="match status" value="2"/>
</dbReference>
<dbReference type="Ensembl" id="ENSACLT00000073827.1">
    <property type="protein sequence ID" value="ENSACLP00000056959.1"/>
    <property type="gene ID" value="ENSACLG00000016220.2"/>
</dbReference>
<proteinExistence type="predicted"/>
<dbReference type="PROSITE" id="PS51016">
    <property type="entry name" value="MYTH4"/>
    <property type="match status" value="1"/>
</dbReference>
<dbReference type="GO" id="GO:0030835">
    <property type="term" value="P:negative regulation of actin filament depolymerization"/>
    <property type="evidence" value="ECO:0007669"/>
    <property type="project" value="TreeGrafter"/>
</dbReference>
<dbReference type="PROSITE" id="PS50057">
    <property type="entry name" value="FERM_3"/>
    <property type="match status" value="1"/>
</dbReference>
<dbReference type="Gene3D" id="2.30.29.30">
    <property type="entry name" value="Pleckstrin-homology domain (PH domain)/Phosphotyrosine-binding domain (PTB)"/>
    <property type="match status" value="3"/>
</dbReference>
<dbReference type="Pfam" id="PF00784">
    <property type="entry name" value="MyTH4"/>
    <property type="match status" value="1"/>
</dbReference>
<dbReference type="CDD" id="cd13282">
    <property type="entry name" value="PH1_PLEKHH1_PLEKHH2"/>
    <property type="match status" value="1"/>
</dbReference>
<dbReference type="AlphaFoldDB" id="A0AAX7TJ61"/>
<evidence type="ECO:0000256" key="3">
    <source>
        <dbReference type="SAM" id="Coils"/>
    </source>
</evidence>
<evidence type="ECO:0000256" key="1">
    <source>
        <dbReference type="ARBA" id="ARBA00022737"/>
    </source>
</evidence>
<dbReference type="Pfam" id="PF00169">
    <property type="entry name" value="PH"/>
    <property type="match status" value="2"/>
</dbReference>
<evidence type="ECO:0000313" key="8">
    <source>
        <dbReference type="Ensembl" id="ENSACLP00000056959.1"/>
    </source>
</evidence>
<dbReference type="Gene3D" id="1.25.40.530">
    <property type="entry name" value="MyTH4 domain"/>
    <property type="match status" value="1"/>
</dbReference>
<evidence type="ECO:0000313" key="9">
    <source>
        <dbReference type="Proteomes" id="UP000265100"/>
    </source>
</evidence>
<reference evidence="8" key="4">
    <citation type="submission" date="2025-09" db="UniProtKB">
        <authorList>
            <consortium name="Ensembl"/>
        </authorList>
    </citation>
    <scope>IDENTIFICATION</scope>
</reference>
<evidence type="ECO:0000256" key="2">
    <source>
        <dbReference type="ARBA" id="ARBA00023054"/>
    </source>
</evidence>
<organism evidence="8 9">
    <name type="scientific">Astatotilapia calliptera</name>
    <name type="common">Eastern happy</name>
    <name type="synonym">Chromis callipterus</name>
    <dbReference type="NCBI Taxonomy" id="8154"/>
    <lineage>
        <taxon>Eukaryota</taxon>
        <taxon>Metazoa</taxon>
        <taxon>Chordata</taxon>
        <taxon>Craniata</taxon>
        <taxon>Vertebrata</taxon>
        <taxon>Euteleostomi</taxon>
        <taxon>Actinopterygii</taxon>
        <taxon>Neopterygii</taxon>
        <taxon>Teleostei</taxon>
        <taxon>Neoteleostei</taxon>
        <taxon>Acanthomorphata</taxon>
        <taxon>Ovalentaria</taxon>
        <taxon>Cichlomorphae</taxon>
        <taxon>Cichliformes</taxon>
        <taxon>Cichlidae</taxon>
        <taxon>African cichlids</taxon>
        <taxon>Pseudocrenilabrinae</taxon>
        <taxon>Haplochromini</taxon>
        <taxon>Astatotilapia</taxon>
    </lineage>
</organism>
<protein>
    <recommendedName>
        <fullName evidence="10">Pleckstrin homology domain containing, family H (with MyTH4 domain) member 2</fullName>
    </recommendedName>
</protein>
<dbReference type="GO" id="GO:0005856">
    <property type="term" value="C:cytoskeleton"/>
    <property type="evidence" value="ECO:0007669"/>
    <property type="project" value="InterPro"/>
</dbReference>
<keyword evidence="2 3" id="KW-0175">Coiled coil</keyword>
<dbReference type="SMART" id="SM00139">
    <property type="entry name" value="MyTH4"/>
    <property type="match status" value="1"/>
</dbReference>
<feature type="region of interest" description="Disordered" evidence="4">
    <location>
        <begin position="296"/>
        <end position="317"/>
    </location>
</feature>
<feature type="coiled-coil region" evidence="3">
    <location>
        <begin position="75"/>
        <end position="109"/>
    </location>
</feature>
<reference evidence="9" key="2">
    <citation type="submission" date="2023-03" db="EMBL/GenBank/DDBJ databases">
        <authorList>
            <consortium name="Wellcome Sanger Institute Data Sharing"/>
        </authorList>
    </citation>
    <scope>NUCLEOTIDE SEQUENCE [LARGE SCALE GENOMIC DNA]</scope>
</reference>
<dbReference type="InterPro" id="IPR019748">
    <property type="entry name" value="FERM_central"/>
</dbReference>
<feature type="region of interest" description="Disordered" evidence="4">
    <location>
        <begin position="227"/>
        <end position="275"/>
    </location>
</feature>
<dbReference type="CDD" id="cd14473">
    <property type="entry name" value="FERM_B-lobe"/>
    <property type="match status" value="1"/>
</dbReference>
<dbReference type="Gene3D" id="1.20.80.10">
    <property type="match status" value="1"/>
</dbReference>
<accession>A0AAX7TJ61</accession>
<dbReference type="InterPro" id="IPR001849">
    <property type="entry name" value="PH_domain"/>
</dbReference>